<evidence type="ECO:0000313" key="2">
    <source>
        <dbReference type="EMBL" id="PWG79700.1"/>
    </source>
</evidence>
<dbReference type="Pfam" id="PF04240">
    <property type="entry name" value="Caroten_synth"/>
    <property type="match status" value="1"/>
</dbReference>
<reference evidence="2 3" key="1">
    <citation type="submission" date="2018-04" db="EMBL/GenBank/DDBJ databases">
        <title>Pedobacter chongqingensis sp. nov., isolated from a rottenly hemp rope.</title>
        <authorList>
            <person name="Cai Y."/>
        </authorList>
    </citation>
    <scope>NUCLEOTIDE SEQUENCE [LARGE SCALE GENOMIC DNA]</scope>
    <source>
        <strain evidence="2 3">FJ4-8</strain>
    </source>
</reference>
<feature type="transmembrane region" description="Helical" evidence="1">
    <location>
        <begin position="150"/>
        <end position="167"/>
    </location>
</feature>
<feature type="transmembrane region" description="Helical" evidence="1">
    <location>
        <begin position="84"/>
        <end position="104"/>
    </location>
</feature>
<dbReference type="PANTHER" id="PTHR39419:SF1">
    <property type="entry name" value="SLL0814 PROTEIN"/>
    <property type="match status" value="1"/>
</dbReference>
<keyword evidence="3" id="KW-1185">Reference proteome</keyword>
<keyword evidence="1" id="KW-0812">Transmembrane</keyword>
<evidence type="ECO:0000256" key="1">
    <source>
        <dbReference type="SAM" id="Phobius"/>
    </source>
</evidence>
<proteinExistence type="predicted"/>
<name>A0A2U2PEB5_9SPHI</name>
<gene>
    <name evidence="2" type="ORF">DDR33_16640</name>
</gene>
<organism evidence="2 3">
    <name type="scientific">Pararcticibacter amylolyticus</name>
    <dbReference type="NCBI Taxonomy" id="2173175"/>
    <lineage>
        <taxon>Bacteria</taxon>
        <taxon>Pseudomonadati</taxon>
        <taxon>Bacteroidota</taxon>
        <taxon>Sphingobacteriia</taxon>
        <taxon>Sphingobacteriales</taxon>
        <taxon>Sphingobacteriaceae</taxon>
        <taxon>Pararcticibacter</taxon>
    </lineage>
</organism>
<keyword evidence="1" id="KW-1133">Transmembrane helix</keyword>
<dbReference type="InterPro" id="IPR007354">
    <property type="entry name" value="CruF-like"/>
</dbReference>
<accession>A0A2U2PEB5</accession>
<evidence type="ECO:0000313" key="3">
    <source>
        <dbReference type="Proteomes" id="UP000245647"/>
    </source>
</evidence>
<dbReference type="Proteomes" id="UP000245647">
    <property type="component" value="Unassembled WGS sequence"/>
</dbReference>
<dbReference type="OrthoDB" id="9811293at2"/>
<feature type="transmembrane region" description="Helical" evidence="1">
    <location>
        <begin position="50"/>
        <end position="72"/>
    </location>
</feature>
<keyword evidence="1" id="KW-0472">Membrane</keyword>
<dbReference type="PANTHER" id="PTHR39419">
    <property type="entry name" value="SLL0814 PROTEIN"/>
    <property type="match status" value="1"/>
</dbReference>
<feature type="non-terminal residue" evidence="2">
    <location>
        <position position="168"/>
    </location>
</feature>
<protein>
    <submittedName>
        <fullName evidence="2">Carotenoid biosynthesis protein</fullName>
    </submittedName>
</protein>
<sequence length="168" mass="18564">MLFLIVRSQKGKNVYFLAFLLICYFAGFFAELAGVQTGLIFGNYAYGATLGYKIAGTPLMIGVNWILVIYSVGMVVDRMGINNAVAAAALGAVLVTILDVIIEPVAVRFDYWSWHGNEIPLQNYMGWLVLAFFLLLSFFKLPFKKGNPAGVVLFVVQFAFFVILLTAN</sequence>
<comment type="caution">
    <text evidence="2">The sequence shown here is derived from an EMBL/GenBank/DDBJ whole genome shotgun (WGS) entry which is preliminary data.</text>
</comment>
<feature type="transmembrane region" description="Helical" evidence="1">
    <location>
        <begin position="12"/>
        <end position="30"/>
    </location>
</feature>
<dbReference type="EMBL" id="QEAS01000013">
    <property type="protein sequence ID" value="PWG79700.1"/>
    <property type="molecule type" value="Genomic_DNA"/>
</dbReference>
<feature type="transmembrane region" description="Helical" evidence="1">
    <location>
        <begin position="124"/>
        <end position="143"/>
    </location>
</feature>
<dbReference type="AlphaFoldDB" id="A0A2U2PEB5"/>